<dbReference type="GO" id="GO:0006310">
    <property type="term" value="P:DNA recombination"/>
    <property type="evidence" value="ECO:0007669"/>
    <property type="project" value="UniProtKB-KW"/>
</dbReference>
<name>A0A8J2TRF7_9BACI</name>
<comment type="similarity">
    <text evidence="1">Belongs to the 'phage' integrase family.</text>
</comment>
<dbReference type="Proteomes" id="UP000602050">
    <property type="component" value="Unassembled WGS sequence"/>
</dbReference>
<evidence type="ECO:0000256" key="3">
    <source>
        <dbReference type="ARBA" id="ARBA00023172"/>
    </source>
</evidence>
<evidence type="ECO:0000313" key="6">
    <source>
        <dbReference type="Proteomes" id="UP000602050"/>
    </source>
</evidence>
<dbReference type="EMBL" id="BMEV01000130">
    <property type="protein sequence ID" value="GFZ92122.1"/>
    <property type="molecule type" value="Genomic_DNA"/>
</dbReference>
<dbReference type="SUPFAM" id="SSF56349">
    <property type="entry name" value="DNA breaking-rejoining enzymes"/>
    <property type="match status" value="1"/>
</dbReference>
<gene>
    <name evidence="5" type="ORF">GCM10010978_33030</name>
</gene>
<dbReference type="PROSITE" id="PS51898">
    <property type="entry name" value="TYR_RECOMBINASE"/>
    <property type="match status" value="1"/>
</dbReference>
<evidence type="ECO:0000256" key="1">
    <source>
        <dbReference type="ARBA" id="ARBA00008857"/>
    </source>
</evidence>
<dbReference type="PANTHER" id="PTHR30349:SF41">
    <property type="entry name" value="INTEGRASE_RECOMBINASE PROTEIN MJ0367-RELATED"/>
    <property type="match status" value="1"/>
</dbReference>
<keyword evidence="6" id="KW-1185">Reference proteome</keyword>
<dbReference type="InterPro" id="IPR002104">
    <property type="entry name" value="Integrase_catalytic"/>
</dbReference>
<dbReference type="InterPro" id="IPR011010">
    <property type="entry name" value="DNA_brk_join_enz"/>
</dbReference>
<dbReference type="Gene3D" id="1.10.443.10">
    <property type="entry name" value="Intergrase catalytic core"/>
    <property type="match status" value="1"/>
</dbReference>
<protein>
    <recommendedName>
        <fullName evidence="4">Tyr recombinase domain-containing protein</fullName>
    </recommendedName>
</protein>
<keyword evidence="2" id="KW-0238">DNA-binding</keyword>
<evidence type="ECO:0000259" key="4">
    <source>
        <dbReference type="PROSITE" id="PS51898"/>
    </source>
</evidence>
<accession>A0A8J2TRF7</accession>
<dbReference type="GO" id="GO:0015074">
    <property type="term" value="P:DNA integration"/>
    <property type="evidence" value="ECO:0007669"/>
    <property type="project" value="InterPro"/>
</dbReference>
<sequence>MYFSVAVSCGLRRGELQGLQWDDIDLESGILYVNHSLVHLKDGSFILKEPKTKGSIRPVTIPSNLIPLFIRYKEQRYKEKELLGDEWQGGEYFFVFANDFGLPHYQSYPRTKWMRFLKRNKLRYIRPHDLRHTSATYLLSQGIDLKTVSARLGHSTTRITADIYAHRTIETDRSASELFSF</sequence>
<keyword evidence="3" id="KW-0233">DNA recombination</keyword>
<reference evidence="5" key="1">
    <citation type="journal article" date="2014" name="Int. J. Syst. Evol. Microbiol.">
        <title>Complete genome sequence of Corynebacterium casei LMG S-19264T (=DSM 44701T), isolated from a smear-ripened cheese.</title>
        <authorList>
            <consortium name="US DOE Joint Genome Institute (JGI-PGF)"/>
            <person name="Walter F."/>
            <person name="Albersmeier A."/>
            <person name="Kalinowski J."/>
            <person name="Ruckert C."/>
        </authorList>
    </citation>
    <scope>NUCLEOTIDE SEQUENCE</scope>
    <source>
        <strain evidence="5">CGMCC 1.12360</strain>
    </source>
</reference>
<feature type="domain" description="Tyr recombinase" evidence="4">
    <location>
        <begin position="1"/>
        <end position="177"/>
    </location>
</feature>
<dbReference type="GO" id="GO:0003677">
    <property type="term" value="F:DNA binding"/>
    <property type="evidence" value="ECO:0007669"/>
    <property type="project" value="UniProtKB-KW"/>
</dbReference>
<reference evidence="5" key="2">
    <citation type="submission" date="2020-09" db="EMBL/GenBank/DDBJ databases">
        <authorList>
            <person name="Sun Q."/>
            <person name="Zhou Y."/>
        </authorList>
    </citation>
    <scope>NUCLEOTIDE SEQUENCE</scope>
    <source>
        <strain evidence="5">CGMCC 1.12360</strain>
    </source>
</reference>
<dbReference type="PANTHER" id="PTHR30349">
    <property type="entry name" value="PHAGE INTEGRASE-RELATED"/>
    <property type="match status" value="1"/>
</dbReference>
<dbReference type="Pfam" id="PF00589">
    <property type="entry name" value="Phage_integrase"/>
    <property type="match status" value="1"/>
</dbReference>
<evidence type="ECO:0000256" key="2">
    <source>
        <dbReference type="ARBA" id="ARBA00023125"/>
    </source>
</evidence>
<proteinExistence type="inferred from homology"/>
<dbReference type="InterPro" id="IPR050090">
    <property type="entry name" value="Tyrosine_recombinase_XerCD"/>
</dbReference>
<dbReference type="InterPro" id="IPR013762">
    <property type="entry name" value="Integrase-like_cat_sf"/>
</dbReference>
<dbReference type="CDD" id="cd01189">
    <property type="entry name" value="INT_ICEBs1_C_like"/>
    <property type="match status" value="1"/>
</dbReference>
<comment type="caution">
    <text evidence="5">The sequence shown here is derived from an EMBL/GenBank/DDBJ whole genome shotgun (WGS) entry which is preliminary data.</text>
</comment>
<dbReference type="AlphaFoldDB" id="A0A8J2TRF7"/>
<organism evidence="5 6">
    <name type="scientific">Compostibacillus humi</name>
    <dbReference type="NCBI Taxonomy" id="1245525"/>
    <lineage>
        <taxon>Bacteria</taxon>
        <taxon>Bacillati</taxon>
        <taxon>Bacillota</taxon>
        <taxon>Bacilli</taxon>
        <taxon>Bacillales</taxon>
        <taxon>Bacillaceae</taxon>
        <taxon>Compostibacillus</taxon>
    </lineage>
</organism>
<evidence type="ECO:0000313" key="5">
    <source>
        <dbReference type="EMBL" id="GFZ92122.1"/>
    </source>
</evidence>